<feature type="region of interest" description="Disordered" evidence="1">
    <location>
        <begin position="182"/>
        <end position="219"/>
    </location>
</feature>
<feature type="compositionally biased region" description="Basic and acidic residues" evidence="1">
    <location>
        <begin position="202"/>
        <end position="219"/>
    </location>
</feature>
<sequence length="277" mass="31049">MTHPGNDAADPGSRRNGRRHLGPHQLGFACLYSRRFEKAAWKKAALRTKPARLQGKVASLARRRVMSKTLAQRVLSRSPSHSSWYGTSEMVMSLRTPRVRRSTLPGFCRGPQSSNPPLADSRQCRIRRVASSSLAMPGSGDASRVITRICATAHYTPYTVRRDTKKSSTRLSLCHVTSERAEGTPYQQEHNIGPRGKKRFSAHHELDHHSHRQHQDLSARRLSCSNHPPCHSRLAAHEECPARAPVAHRSERCLWPGSVGSCQTLRMFSHRLPAPLM</sequence>
<organism evidence="2 3">
    <name type="scientific">Paraphaeosphaeria sporulosa</name>
    <dbReference type="NCBI Taxonomy" id="1460663"/>
    <lineage>
        <taxon>Eukaryota</taxon>
        <taxon>Fungi</taxon>
        <taxon>Dikarya</taxon>
        <taxon>Ascomycota</taxon>
        <taxon>Pezizomycotina</taxon>
        <taxon>Dothideomycetes</taxon>
        <taxon>Pleosporomycetidae</taxon>
        <taxon>Pleosporales</taxon>
        <taxon>Massarineae</taxon>
        <taxon>Didymosphaeriaceae</taxon>
        <taxon>Paraphaeosphaeria</taxon>
    </lineage>
</organism>
<dbReference type="GeneID" id="28769052"/>
<gene>
    <name evidence="2" type="ORF">CC84DRAFT_200933</name>
</gene>
<dbReference type="AlphaFoldDB" id="A0A177C1M1"/>
<reference evidence="2 3" key="1">
    <citation type="submission" date="2016-05" db="EMBL/GenBank/DDBJ databases">
        <title>Comparative analysis of secretome profiles of manganese(II)-oxidizing ascomycete fungi.</title>
        <authorList>
            <consortium name="DOE Joint Genome Institute"/>
            <person name="Zeiner C.A."/>
            <person name="Purvine S.O."/>
            <person name="Zink E.M."/>
            <person name="Wu S."/>
            <person name="Pasa-Tolic L."/>
            <person name="Chaput D.L."/>
            <person name="Haridas S."/>
            <person name="Grigoriev I.V."/>
            <person name="Santelli C.M."/>
            <person name="Hansel C.M."/>
        </authorList>
    </citation>
    <scope>NUCLEOTIDE SEQUENCE [LARGE SCALE GENOMIC DNA]</scope>
    <source>
        <strain evidence="2 3">AP3s5-JAC2a</strain>
    </source>
</reference>
<name>A0A177C1M1_9PLEO</name>
<keyword evidence="3" id="KW-1185">Reference proteome</keyword>
<dbReference type="RefSeq" id="XP_018031908.1">
    <property type="nucleotide sequence ID" value="XM_018185566.1"/>
</dbReference>
<evidence type="ECO:0000313" key="2">
    <source>
        <dbReference type="EMBL" id="OAG01543.1"/>
    </source>
</evidence>
<dbReference type="EMBL" id="KV441557">
    <property type="protein sequence ID" value="OAG01543.1"/>
    <property type="molecule type" value="Genomic_DNA"/>
</dbReference>
<accession>A0A177C1M1</accession>
<dbReference type="Proteomes" id="UP000077069">
    <property type="component" value="Unassembled WGS sequence"/>
</dbReference>
<evidence type="ECO:0000313" key="3">
    <source>
        <dbReference type="Proteomes" id="UP000077069"/>
    </source>
</evidence>
<protein>
    <submittedName>
        <fullName evidence="2">Uncharacterized protein</fullName>
    </submittedName>
</protein>
<evidence type="ECO:0000256" key="1">
    <source>
        <dbReference type="SAM" id="MobiDB-lite"/>
    </source>
</evidence>
<proteinExistence type="predicted"/>
<feature type="region of interest" description="Disordered" evidence="1">
    <location>
        <begin position="1"/>
        <end position="21"/>
    </location>
</feature>
<dbReference type="InParanoid" id="A0A177C1M1"/>